<keyword evidence="8" id="KW-0676">Redox-active center</keyword>
<dbReference type="GO" id="GO:0034599">
    <property type="term" value="P:cellular response to oxidative stress"/>
    <property type="evidence" value="ECO:0007669"/>
    <property type="project" value="TreeGrafter"/>
</dbReference>
<comment type="similarity">
    <text evidence="10">Belongs to the peroxiredoxin family. BCP/PrxQ subfamily.</text>
</comment>
<keyword evidence="4" id="KW-0575">Peroxidase</keyword>
<dbReference type="InterPro" id="IPR000866">
    <property type="entry name" value="AhpC/TSA"/>
</dbReference>
<dbReference type="AlphaFoldDB" id="E0TB84"/>
<dbReference type="Pfam" id="PF00578">
    <property type="entry name" value="AhpC-TSA"/>
    <property type="match status" value="1"/>
</dbReference>
<dbReference type="InterPro" id="IPR050924">
    <property type="entry name" value="Peroxiredoxin_BCP/PrxQ"/>
</dbReference>
<comment type="function">
    <text evidence="1">Thiol-specific peroxidase that catalyzes the reduction of hydrogen peroxide and organic hydroperoxides to water and alcohols, respectively. Plays a role in cell protection against oxidative stress by detoxifying peroxides and as sensor of hydrogen peroxide-mediated signaling events.</text>
</comment>
<evidence type="ECO:0000256" key="1">
    <source>
        <dbReference type="ARBA" id="ARBA00003330"/>
    </source>
</evidence>
<organism evidence="14 15">
    <name type="scientific">Parvularcula bermudensis (strain ATCC BAA-594 / HTCC2503 / KCTC 12087)</name>
    <dbReference type="NCBI Taxonomy" id="314260"/>
    <lineage>
        <taxon>Bacteria</taxon>
        <taxon>Pseudomonadati</taxon>
        <taxon>Pseudomonadota</taxon>
        <taxon>Alphaproteobacteria</taxon>
        <taxon>Parvularculales</taxon>
        <taxon>Parvularculaceae</taxon>
        <taxon>Parvularcula</taxon>
    </lineage>
</organism>
<dbReference type="InterPro" id="IPR013766">
    <property type="entry name" value="Thioredoxin_domain"/>
</dbReference>
<comment type="catalytic activity">
    <reaction evidence="12">
        <text>a hydroperoxide + [thioredoxin]-dithiol = an alcohol + [thioredoxin]-disulfide + H2O</text>
        <dbReference type="Rhea" id="RHEA:62620"/>
        <dbReference type="Rhea" id="RHEA-COMP:10698"/>
        <dbReference type="Rhea" id="RHEA-COMP:10700"/>
        <dbReference type="ChEBI" id="CHEBI:15377"/>
        <dbReference type="ChEBI" id="CHEBI:29950"/>
        <dbReference type="ChEBI" id="CHEBI:30879"/>
        <dbReference type="ChEBI" id="CHEBI:35924"/>
        <dbReference type="ChEBI" id="CHEBI:50058"/>
        <dbReference type="EC" id="1.11.1.24"/>
    </reaction>
</comment>
<evidence type="ECO:0000256" key="11">
    <source>
        <dbReference type="ARBA" id="ARBA00042639"/>
    </source>
</evidence>
<comment type="subunit">
    <text evidence="2">Monomer.</text>
</comment>
<evidence type="ECO:0000256" key="7">
    <source>
        <dbReference type="ARBA" id="ARBA00023157"/>
    </source>
</evidence>
<evidence type="ECO:0000256" key="2">
    <source>
        <dbReference type="ARBA" id="ARBA00011245"/>
    </source>
</evidence>
<name>E0TB84_PARBH</name>
<dbReference type="PANTHER" id="PTHR42801">
    <property type="entry name" value="THIOREDOXIN-DEPENDENT PEROXIDE REDUCTASE"/>
    <property type="match status" value="1"/>
</dbReference>
<evidence type="ECO:0000256" key="3">
    <source>
        <dbReference type="ARBA" id="ARBA00013017"/>
    </source>
</evidence>
<feature type="domain" description="Thioredoxin" evidence="13">
    <location>
        <begin position="71"/>
        <end position="223"/>
    </location>
</feature>
<dbReference type="SUPFAM" id="SSF52833">
    <property type="entry name" value="Thioredoxin-like"/>
    <property type="match status" value="1"/>
</dbReference>
<dbReference type="KEGG" id="pbr:PB2503_01037"/>
<evidence type="ECO:0000256" key="6">
    <source>
        <dbReference type="ARBA" id="ARBA00023002"/>
    </source>
</evidence>
<dbReference type="Gene3D" id="3.40.30.10">
    <property type="entry name" value="Glutaredoxin"/>
    <property type="match status" value="1"/>
</dbReference>
<accession>E0TB84</accession>
<dbReference type="STRING" id="314260.PB2503_01037"/>
<dbReference type="eggNOG" id="COG1225">
    <property type="taxonomic scope" value="Bacteria"/>
</dbReference>
<evidence type="ECO:0000256" key="12">
    <source>
        <dbReference type="ARBA" id="ARBA00049091"/>
    </source>
</evidence>
<keyword evidence="6" id="KW-0560">Oxidoreductase</keyword>
<dbReference type="FunFam" id="3.40.30.10:FF:000007">
    <property type="entry name" value="Thioredoxin-dependent thiol peroxidase"/>
    <property type="match status" value="1"/>
</dbReference>
<dbReference type="EC" id="1.11.1.24" evidence="3"/>
<proteinExistence type="inferred from homology"/>
<protein>
    <recommendedName>
        <fullName evidence="3">thioredoxin-dependent peroxiredoxin</fullName>
        <ecNumber evidence="3">1.11.1.24</ecNumber>
    </recommendedName>
    <alternativeName>
        <fullName evidence="9">Thioredoxin peroxidase</fullName>
    </alternativeName>
    <alternativeName>
        <fullName evidence="11">Thioredoxin-dependent peroxiredoxin Bcp</fullName>
    </alternativeName>
</protein>
<evidence type="ECO:0000313" key="15">
    <source>
        <dbReference type="Proteomes" id="UP000001302"/>
    </source>
</evidence>
<evidence type="ECO:0000256" key="8">
    <source>
        <dbReference type="ARBA" id="ARBA00023284"/>
    </source>
</evidence>
<evidence type="ECO:0000313" key="14">
    <source>
        <dbReference type="EMBL" id="ADM08288.1"/>
    </source>
</evidence>
<evidence type="ECO:0000256" key="9">
    <source>
        <dbReference type="ARBA" id="ARBA00032824"/>
    </source>
</evidence>
<dbReference type="EMBL" id="CP002156">
    <property type="protein sequence ID" value="ADM08288.1"/>
    <property type="molecule type" value="Genomic_DNA"/>
</dbReference>
<dbReference type="PROSITE" id="PS51352">
    <property type="entry name" value="THIOREDOXIN_2"/>
    <property type="match status" value="1"/>
</dbReference>
<keyword evidence="5" id="KW-0049">Antioxidant</keyword>
<dbReference type="Proteomes" id="UP000001302">
    <property type="component" value="Chromosome"/>
</dbReference>
<evidence type="ECO:0000256" key="10">
    <source>
        <dbReference type="ARBA" id="ARBA00038489"/>
    </source>
</evidence>
<sequence>MMSEALAHSDVVILSGPPRYSIVVIFSLLGWRITTAQALRRITNAMVVAKHPRATGMVMPSPPRKWRIIMVEIGNAAPSFELPSENGNVSLSDFKGKWLVLYFYPKDDTSGCTKEAIGFSEQLDAFREAGAEVLGVSKDSVAKHQKFREKHDLTVPLASDEGGDIIDLYGVWVEKSMYGKTYMGIERATFLIDPEGVVREIWRKVRVPGHVDKVLKALTDHAG</sequence>
<evidence type="ECO:0000256" key="4">
    <source>
        <dbReference type="ARBA" id="ARBA00022559"/>
    </source>
</evidence>
<reference evidence="14 15" key="2">
    <citation type="journal article" date="2011" name="J. Bacteriol.">
        <title>Complete genome sequence of strain HTCC2503T of Parvularcula bermudensis, the type species of the order "Parvularculales" in the class Alphaproteobacteria.</title>
        <authorList>
            <person name="Oh H.M."/>
            <person name="Kang I."/>
            <person name="Vergin K.L."/>
            <person name="Kang D."/>
            <person name="Rhee K.H."/>
            <person name="Giovannoni S.J."/>
            <person name="Cho J.C."/>
        </authorList>
    </citation>
    <scope>NUCLEOTIDE SEQUENCE [LARGE SCALE GENOMIC DNA]</scope>
    <source>
        <strain evidence="15">ATCC BAA-594 / HTCC2503 / KCTC 12087</strain>
    </source>
</reference>
<dbReference type="GO" id="GO:0005737">
    <property type="term" value="C:cytoplasm"/>
    <property type="evidence" value="ECO:0007669"/>
    <property type="project" value="TreeGrafter"/>
</dbReference>
<evidence type="ECO:0000256" key="5">
    <source>
        <dbReference type="ARBA" id="ARBA00022862"/>
    </source>
</evidence>
<keyword evidence="15" id="KW-1185">Reference proteome</keyword>
<dbReference type="GO" id="GO:0008379">
    <property type="term" value="F:thioredoxin peroxidase activity"/>
    <property type="evidence" value="ECO:0007669"/>
    <property type="project" value="TreeGrafter"/>
</dbReference>
<dbReference type="HOGENOM" id="CLU_042529_14_1_5"/>
<dbReference type="CDD" id="cd03017">
    <property type="entry name" value="PRX_BCP"/>
    <property type="match status" value="1"/>
</dbReference>
<gene>
    <name evidence="14" type="ordered locus">PB2503_01037</name>
</gene>
<dbReference type="PANTHER" id="PTHR42801:SF4">
    <property type="entry name" value="AHPC_TSA FAMILY PROTEIN"/>
    <property type="match status" value="1"/>
</dbReference>
<evidence type="ECO:0000259" key="13">
    <source>
        <dbReference type="PROSITE" id="PS51352"/>
    </source>
</evidence>
<keyword evidence="7" id="KW-1015">Disulfide bond</keyword>
<reference evidence="15" key="1">
    <citation type="submission" date="2010-08" db="EMBL/GenBank/DDBJ databases">
        <title>Genome sequence of Parvularcula bermudensis HTCC2503.</title>
        <authorList>
            <person name="Kang D.-M."/>
            <person name="Oh H.-M."/>
            <person name="Cho J.-C."/>
        </authorList>
    </citation>
    <scope>NUCLEOTIDE SEQUENCE [LARGE SCALE GENOMIC DNA]</scope>
    <source>
        <strain evidence="15">ATCC BAA-594 / HTCC2503 / KCTC 12087</strain>
    </source>
</reference>
<dbReference type="InterPro" id="IPR036249">
    <property type="entry name" value="Thioredoxin-like_sf"/>
</dbReference>
<dbReference type="GO" id="GO:0045454">
    <property type="term" value="P:cell redox homeostasis"/>
    <property type="evidence" value="ECO:0007669"/>
    <property type="project" value="TreeGrafter"/>
</dbReference>